<feature type="region of interest" description="Disordered" evidence="1">
    <location>
        <begin position="563"/>
        <end position="607"/>
    </location>
</feature>
<dbReference type="GO" id="GO:0016020">
    <property type="term" value="C:membrane"/>
    <property type="evidence" value="ECO:0000318"/>
    <property type="project" value="GO_Central"/>
</dbReference>
<dbReference type="Pfam" id="PF00350">
    <property type="entry name" value="Dynamin_N"/>
    <property type="match status" value="1"/>
</dbReference>
<dbReference type="AlphaFoldDB" id="A0A078IMB3"/>
<dbReference type="SUPFAM" id="SSF52540">
    <property type="entry name" value="P-loop containing nucleoside triphosphate hydrolases"/>
    <property type="match status" value="1"/>
</dbReference>
<dbReference type="OMA" id="AMERNQE"/>
<dbReference type="Gramene" id="CDY50514">
    <property type="protein sequence ID" value="CDY50514"/>
    <property type="gene ID" value="GSBRNA2T00096921001"/>
</dbReference>
<evidence type="ECO:0000259" key="2">
    <source>
        <dbReference type="Pfam" id="PF00350"/>
    </source>
</evidence>
<evidence type="ECO:0000313" key="3">
    <source>
        <dbReference type="EMBL" id="CDY50514.1"/>
    </source>
</evidence>
<dbReference type="GO" id="GO:0008017">
    <property type="term" value="F:microtubule binding"/>
    <property type="evidence" value="ECO:0000318"/>
    <property type="project" value="GO_Central"/>
</dbReference>
<name>A0A078IMB3_BRANA</name>
<dbReference type="InterPro" id="IPR045063">
    <property type="entry name" value="Dynamin_N"/>
</dbReference>
<feature type="compositionally biased region" description="Polar residues" evidence="1">
    <location>
        <begin position="1"/>
        <end position="38"/>
    </location>
</feature>
<dbReference type="InterPro" id="IPR027417">
    <property type="entry name" value="P-loop_NTPase"/>
</dbReference>
<dbReference type="PANTHER" id="PTHR11566">
    <property type="entry name" value="DYNAMIN"/>
    <property type="match status" value="1"/>
</dbReference>
<keyword evidence="4" id="KW-1185">Reference proteome</keyword>
<feature type="domain" description="Dynamin N-terminal" evidence="2">
    <location>
        <begin position="65"/>
        <end position="105"/>
    </location>
</feature>
<gene>
    <name evidence="3" type="primary">BnaC06g10080D</name>
    <name evidence="3" type="ORF">GSBRNA2T00096921001</name>
</gene>
<feature type="compositionally biased region" description="Basic and acidic residues" evidence="1">
    <location>
        <begin position="563"/>
        <end position="583"/>
    </location>
</feature>
<evidence type="ECO:0000313" key="4">
    <source>
        <dbReference type="Proteomes" id="UP000028999"/>
    </source>
</evidence>
<reference evidence="3 4" key="1">
    <citation type="journal article" date="2014" name="Science">
        <title>Plant genetics. Early allopolyploid evolution in the post-Neolithic Brassica napus oilseed genome.</title>
        <authorList>
            <person name="Chalhoub B."/>
            <person name="Denoeud F."/>
            <person name="Liu S."/>
            <person name="Parkin I.A."/>
            <person name="Tang H."/>
            <person name="Wang X."/>
            <person name="Chiquet J."/>
            <person name="Belcram H."/>
            <person name="Tong C."/>
            <person name="Samans B."/>
            <person name="Correa M."/>
            <person name="Da Silva C."/>
            <person name="Just J."/>
            <person name="Falentin C."/>
            <person name="Koh C.S."/>
            <person name="Le Clainche I."/>
            <person name="Bernard M."/>
            <person name="Bento P."/>
            <person name="Noel B."/>
            <person name="Labadie K."/>
            <person name="Alberti A."/>
            <person name="Charles M."/>
            <person name="Arnaud D."/>
            <person name="Guo H."/>
            <person name="Daviaud C."/>
            <person name="Alamery S."/>
            <person name="Jabbari K."/>
            <person name="Zhao M."/>
            <person name="Edger P.P."/>
            <person name="Chelaifa H."/>
            <person name="Tack D."/>
            <person name="Lassalle G."/>
            <person name="Mestiri I."/>
            <person name="Schnel N."/>
            <person name="Le Paslier M.C."/>
            <person name="Fan G."/>
            <person name="Renault V."/>
            <person name="Bayer P.E."/>
            <person name="Golicz A.A."/>
            <person name="Manoli S."/>
            <person name="Lee T.H."/>
            <person name="Thi V.H."/>
            <person name="Chalabi S."/>
            <person name="Hu Q."/>
            <person name="Fan C."/>
            <person name="Tollenaere R."/>
            <person name="Lu Y."/>
            <person name="Battail C."/>
            <person name="Shen J."/>
            <person name="Sidebottom C.H."/>
            <person name="Wang X."/>
            <person name="Canaguier A."/>
            <person name="Chauveau A."/>
            <person name="Berard A."/>
            <person name="Deniot G."/>
            <person name="Guan M."/>
            <person name="Liu Z."/>
            <person name="Sun F."/>
            <person name="Lim Y.P."/>
            <person name="Lyons E."/>
            <person name="Town C.D."/>
            <person name="Bancroft I."/>
            <person name="Wang X."/>
            <person name="Meng J."/>
            <person name="Ma J."/>
            <person name="Pires J.C."/>
            <person name="King G.J."/>
            <person name="Brunel D."/>
            <person name="Delourme R."/>
            <person name="Renard M."/>
            <person name="Aury J.M."/>
            <person name="Adams K.L."/>
            <person name="Batley J."/>
            <person name="Snowdon R.J."/>
            <person name="Tost J."/>
            <person name="Edwards D."/>
            <person name="Zhou Y."/>
            <person name="Hua W."/>
            <person name="Sharpe A.G."/>
            <person name="Paterson A.H."/>
            <person name="Guan C."/>
            <person name="Wincker P."/>
        </authorList>
    </citation>
    <scope>NUCLEOTIDE SEQUENCE [LARGE SCALE GENOMIC DNA]</scope>
    <source>
        <strain evidence="4">cv. Darmor-bzh</strain>
    </source>
</reference>
<dbReference type="InterPro" id="IPR022812">
    <property type="entry name" value="Dynamin"/>
</dbReference>
<organism evidence="3 4">
    <name type="scientific">Brassica napus</name>
    <name type="common">Rape</name>
    <dbReference type="NCBI Taxonomy" id="3708"/>
    <lineage>
        <taxon>Eukaryota</taxon>
        <taxon>Viridiplantae</taxon>
        <taxon>Streptophyta</taxon>
        <taxon>Embryophyta</taxon>
        <taxon>Tracheophyta</taxon>
        <taxon>Spermatophyta</taxon>
        <taxon>Magnoliopsida</taxon>
        <taxon>eudicotyledons</taxon>
        <taxon>Gunneridae</taxon>
        <taxon>Pentapetalae</taxon>
        <taxon>rosids</taxon>
        <taxon>malvids</taxon>
        <taxon>Brassicales</taxon>
        <taxon>Brassicaceae</taxon>
        <taxon>Brassiceae</taxon>
        <taxon>Brassica</taxon>
    </lineage>
</organism>
<accession>A0A078IMB3</accession>
<dbReference type="Proteomes" id="UP000028999">
    <property type="component" value="Unassembled WGS sequence"/>
</dbReference>
<dbReference type="GO" id="GO:0005874">
    <property type="term" value="C:microtubule"/>
    <property type="evidence" value="ECO:0000318"/>
    <property type="project" value="GO_Central"/>
</dbReference>
<proteinExistence type="predicted"/>
<dbReference type="PRINTS" id="PR00195">
    <property type="entry name" value="DYNAMIN"/>
</dbReference>
<dbReference type="PANTHER" id="PTHR11566:SF200">
    <property type="entry name" value="GED DOMAIN-CONTAINING PROTEIN"/>
    <property type="match status" value="1"/>
</dbReference>
<protein>
    <submittedName>
        <fullName evidence="3">BnaC06g10080D protein</fullName>
    </submittedName>
</protein>
<dbReference type="PaxDb" id="3708-A0A078IMB3"/>
<dbReference type="GO" id="GO:0003924">
    <property type="term" value="F:GTPase activity"/>
    <property type="evidence" value="ECO:0000318"/>
    <property type="project" value="GO_Central"/>
</dbReference>
<dbReference type="EMBL" id="LK032919">
    <property type="protein sequence ID" value="CDY50514.1"/>
    <property type="molecule type" value="Genomic_DNA"/>
</dbReference>
<dbReference type="Gene3D" id="3.40.50.300">
    <property type="entry name" value="P-loop containing nucleotide triphosphate hydrolases"/>
    <property type="match status" value="1"/>
</dbReference>
<evidence type="ECO:0000256" key="1">
    <source>
        <dbReference type="SAM" id="MobiDB-lite"/>
    </source>
</evidence>
<dbReference type="STRING" id="3708.A0A078IMB3"/>
<dbReference type="GO" id="GO:0005737">
    <property type="term" value="C:cytoplasm"/>
    <property type="evidence" value="ECO:0000318"/>
    <property type="project" value="GO_Central"/>
</dbReference>
<feature type="region of interest" description="Disordered" evidence="1">
    <location>
        <begin position="1"/>
        <end position="42"/>
    </location>
</feature>
<sequence>MANSNSYLTTPTKTPSSRRNNQSQSKMQSHSQDPATSESRSRFEAYNRLQAAAVAFGEKLPIPEIVAIGGQSDGKSSLLEALLGFRFNVREVEMGTRRPLILQMALLRKTKTALSMPTLPISLSSILLGLFLRQRKESLRPHLMKSYRWSSHWLLLHIASSCSFSRVVWSGALLCGLMLFVRLIQASGGRLLLSPSLIIASRSLMIVVKLIVTSVLVGTLGRTLVLTLWPCLKTGALSQTMSFVDMDVIRHLREGVKGGFDEEKFRSHIGFGSLRDFLESELQKRYKDAAPATLALLEQRCSEVTDDMLRMDMKIQATSDVAHLRKAAMLYMASISNHGALIDGAANPAPEQWGKTTEEERGESGIGSWPGVCLDIKPPNAVLRLYGGAAFERVIHEFRCAAYSIECPPVSREKVANILLAHAGRGGGRGVTEASAEIARTAARSWLAPLLDTACDRLAFVLGSLFEIALERNLNQNSEYEKKAENMDGYVGFHAALRNCYSRFVKNLAKQCKQLVRHHLDSVTSPYSMACYESDYHQGGAFGSYYKPNQASGIGSFCFELSDTGRDEPKKDQENIPPEKSKAQETTPGKGEETHITVPETPSPDQPCEIGYDLVKKEIGNGHHHDGGGARKRVARMGGNRNIQPLRIQNGGGGLLFGTTENGMKSSSAYTEICSSAAQHFARIREVLVERSVTSTLNSGFLTPCRDRLVVALGVDLFAVNDEKFMDLFVAPGAIDVLQNERQQLQKRQKILHSCLTEFKTVSRSL</sequence>